<evidence type="ECO:0000313" key="2">
    <source>
        <dbReference type="Proteomes" id="UP000070080"/>
    </source>
</evidence>
<accession>A0A133YAL0</accession>
<dbReference type="RefSeq" id="WP_066714400.1">
    <property type="nucleotide sequence ID" value="NZ_JARFNM010000001.1"/>
</dbReference>
<name>A0A133YAL0_9FIRM</name>
<sequence length="107" mass="12486">MKIEAAKLSEEEQIKLWREASEGCCGDGKIVWPKFEDDIVKPEELTSKEEQDKYQTELTNYVDKERSFSQDRLKLAALIRNELTKQVDRFADEVAKDKDKKDKEKGC</sequence>
<comment type="caution">
    <text evidence="1">The sequence shown here is derived from an EMBL/GenBank/DDBJ whole genome shotgun (WGS) entry which is preliminary data.</text>
</comment>
<keyword evidence="2" id="KW-1185">Reference proteome</keyword>
<dbReference type="AlphaFoldDB" id="A0A133YAL0"/>
<dbReference type="STRING" id="1497955.HMPREF1872_00996"/>
<organism evidence="1 2">
    <name type="scientific">Amygdalobacter nucleatus</name>
    <dbReference type="NCBI Taxonomy" id="3029274"/>
    <lineage>
        <taxon>Bacteria</taxon>
        <taxon>Bacillati</taxon>
        <taxon>Bacillota</taxon>
        <taxon>Clostridia</taxon>
        <taxon>Eubacteriales</taxon>
        <taxon>Oscillospiraceae</taxon>
        <taxon>Amygdalobacter</taxon>
    </lineage>
</organism>
<protein>
    <submittedName>
        <fullName evidence="1">Uncharacterized protein</fullName>
    </submittedName>
</protein>
<proteinExistence type="predicted"/>
<gene>
    <name evidence="1" type="ORF">HMPREF1872_00996</name>
</gene>
<reference evidence="2" key="1">
    <citation type="submission" date="2016-01" db="EMBL/GenBank/DDBJ databases">
        <authorList>
            <person name="Mitreva M."/>
            <person name="Pepin K.H."/>
            <person name="Mihindukulasuriya K.A."/>
            <person name="Fulton R."/>
            <person name="Fronick C."/>
            <person name="O'Laughlin M."/>
            <person name="Miner T."/>
            <person name="Herter B."/>
            <person name="Rosa B.A."/>
            <person name="Cordes M."/>
            <person name="Tomlinson C."/>
            <person name="Wollam A."/>
            <person name="Palsikar V.B."/>
            <person name="Mardis E.R."/>
            <person name="Wilson R.K."/>
        </authorList>
    </citation>
    <scope>NUCLEOTIDE SEQUENCE [LARGE SCALE GENOMIC DNA]</scope>
    <source>
        <strain evidence="2">KA00274</strain>
    </source>
</reference>
<dbReference type="EMBL" id="LSCV01000031">
    <property type="protein sequence ID" value="KXB40185.1"/>
    <property type="molecule type" value="Genomic_DNA"/>
</dbReference>
<dbReference type="Proteomes" id="UP000070080">
    <property type="component" value="Unassembled WGS sequence"/>
</dbReference>
<evidence type="ECO:0000313" key="1">
    <source>
        <dbReference type="EMBL" id="KXB40185.1"/>
    </source>
</evidence>